<keyword evidence="2" id="KW-1185">Reference proteome</keyword>
<comment type="caution">
    <text evidence="1">The sequence shown here is derived from an EMBL/GenBank/DDBJ whole genome shotgun (WGS) entry which is preliminary data.</text>
</comment>
<dbReference type="Proteomes" id="UP000499080">
    <property type="component" value="Unassembled WGS sequence"/>
</dbReference>
<gene>
    <name evidence="1" type="ORF">AVEN_83390_1</name>
</gene>
<sequence>MASKLRPQLPTTVVVTVLQLFPSRLGRLGVTPLWLGYRHSDPLGYLGRAKVTRLLVTKVTKDRTAFGMAFQPHIASSEFRYTNAIPTCQHSTLPDITCIITLGSDESTHIKAPTKYVVINFI</sequence>
<evidence type="ECO:0000313" key="2">
    <source>
        <dbReference type="Proteomes" id="UP000499080"/>
    </source>
</evidence>
<dbReference type="AlphaFoldDB" id="A0A4Y2HKH4"/>
<reference evidence="1 2" key="1">
    <citation type="journal article" date="2019" name="Sci. Rep.">
        <title>Orb-weaving spider Araneus ventricosus genome elucidates the spidroin gene catalogue.</title>
        <authorList>
            <person name="Kono N."/>
            <person name="Nakamura H."/>
            <person name="Ohtoshi R."/>
            <person name="Moran D.A.P."/>
            <person name="Shinohara A."/>
            <person name="Yoshida Y."/>
            <person name="Fujiwara M."/>
            <person name="Mori M."/>
            <person name="Tomita M."/>
            <person name="Arakawa K."/>
        </authorList>
    </citation>
    <scope>NUCLEOTIDE SEQUENCE [LARGE SCALE GENOMIC DNA]</scope>
</reference>
<name>A0A4Y2HKH4_ARAVE</name>
<accession>A0A4Y2HKH4</accession>
<proteinExistence type="predicted"/>
<dbReference type="EMBL" id="BGPR01001982">
    <property type="protein sequence ID" value="GBM65543.1"/>
    <property type="molecule type" value="Genomic_DNA"/>
</dbReference>
<protein>
    <submittedName>
        <fullName evidence="1">Uncharacterized protein</fullName>
    </submittedName>
</protein>
<evidence type="ECO:0000313" key="1">
    <source>
        <dbReference type="EMBL" id="GBM65543.1"/>
    </source>
</evidence>
<organism evidence="1 2">
    <name type="scientific">Araneus ventricosus</name>
    <name type="common">Orbweaver spider</name>
    <name type="synonym">Epeira ventricosa</name>
    <dbReference type="NCBI Taxonomy" id="182803"/>
    <lineage>
        <taxon>Eukaryota</taxon>
        <taxon>Metazoa</taxon>
        <taxon>Ecdysozoa</taxon>
        <taxon>Arthropoda</taxon>
        <taxon>Chelicerata</taxon>
        <taxon>Arachnida</taxon>
        <taxon>Araneae</taxon>
        <taxon>Araneomorphae</taxon>
        <taxon>Entelegynae</taxon>
        <taxon>Araneoidea</taxon>
        <taxon>Araneidae</taxon>
        <taxon>Araneus</taxon>
    </lineage>
</organism>